<evidence type="ECO:0000313" key="7">
    <source>
        <dbReference type="EMBL" id="OAY25302.1"/>
    </source>
</evidence>
<dbReference type="Pfam" id="PF14226">
    <property type="entry name" value="DIOX_N"/>
    <property type="match status" value="1"/>
</dbReference>
<dbReference type="AlphaFoldDB" id="A0A2C9U6Z0"/>
<comment type="caution">
    <text evidence="7">The sequence shown here is derived from an EMBL/GenBank/DDBJ whole genome shotgun (WGS) entry which is preliminary data.</text>
</comment>
<evidence type="ECO:0000256" key="2">
    <source>
        <dbReference type="ARBA" id="ARBA00022723"/>
    </source>
</evidence>
<dbReference type="Gramene" id="Manes.17G083300.1.v8.1">
    <property type="protein sequence ID" value="Manes.17G083300.1.v8.1.CDS"/>
    <property type="gene ID" value="Manes.17G083300.v8.1"/>
</dbReference>
<dbReference type="GO" id="GO:0046872">
    <property type="term" value="F:metal ion binding"/>
    <property type="evidence" value="ECO:0007669"/>
    <property type="project" value="UniProtKB-KW"/>
</dbReference>
<reference evidence="8" key="1">
    <citation type="journal article" date="2016" name="Nat. Biotechnol.">
        <title>Sequencing wild and cultivated cassava and related species reveals extensive interspecific hybridization and genetic diversity.</title>
        <authorList>
            <person name="Bredeson J.V."/>
            <person name="Lyons J.B."/>
            <person name="Prochnik S.E."/>
            <person name="Wu G.A."/>
            <person name="Ha C.M."/>
            <person name="Edsinger-Gonzales E."/>
            <person name="Grimwood J."/>
            <person name="Schmutz J."/>
            <person name="Rabbi I.Y."/>
            <person name="Egesi C."/>
            <person name="Nauluvula P."/>
            <person name="Lebot V."/>
            <person name="Ndunguru J."/>
            <person name="Mkamilo G."/>
            <person name="Bart R.S."/>
            <person name="Setter T.L."/>
            <person name="Gleadow R.M."/>
            <person name="Kulakow P."/>
            <person name="Ferguson M.E."/>
            <person name="Rounsley S."/>
            <person name="Rokhsar D.S."/>
        </authorList>
    </citation>
    <scope>NUCLEOTIDE SEQUENCE [LARGE SCALE GENOMIC DNA]</scope>
    <source>
        <strain evidence="8">cv. AM560-2</strain>
    </source>
</reference>
<dbReference type="PROSITE" id="PS51471">
    <property type="entry name" value="FE2OG_OXY"/>
    <property type="match status" value="1"/>
</dbReference>
<protein>
    <recommendedName>
        <fullName evidence="6">Fe2OG dioxygenase domain-containing protein</fullName>
    </recommendedName>
</protein>
<evidence type="ECO:0000259" key="6">
    <source>
        <dbReference type="PROSITE" id="PS51471"/>
    </source>
</evidence>
<dbReference type="Proteomes" id="UP000091857">
    <property type="component" value="Chromosome 17"/>
</dbReference>
<dbReference type="InterPro" id="IPR044861">
    <property type="entry name" value="IPNS-like_FE2OG_OXY"/>
</dbReference>
<dbReference type="GO" id="GO:0051213">
    <property type="term" value="F:dioxygenase activity"/>
    <property type="evidence" value="ECO:0007669"/>
    <property type="project" value="UniProtKB-ARBA"/>
</dbReference>
<evidence type="ECO:0000256" key="5">
    <source>
        <dbReference type="RuleBase" id="RU003682"/>
    </source>
</evidence>
<dbReference type="InterPro" id="IPR027443">
    <property type="entry name" value="IPNS-like_sf"/>
</dbReference>
<evidence type="ECO:0000313" key="8">
    <source>
        <dbReference type="Proteomes" id="UP000091857"/>
    </source>
</evidence>
<dbReference type="PANTHER" id="PTHR10209">
    <property type="entry name" value="OXIDOREDUCTASE, 2OG-FE II OXYGENASE FAMILY PROTEIN"/>
    <property type="match status" value="1"/>
</dbReference>
<dbReference type="InterPro" id="IPR026992">
    <property type="entry name" value="DIOX_N"/>
</dbReference>
<organism evidence="7 8">
    <name type="scientific">Manihot esculenta</name>
    <name type="common">Cassava</name>
    <name type="synonym">Jatropha manihot</name>
    <dbReference type="NCBI Taxonomy" id="3983"/>
    <lineage>
        <taxon>Eukaryota</taxon>
        <taxon>Viridiplantae</taxon>
        <taxon>Streptophyta</taxon>
        <taxon>Embryophyta</taxon>
        <taxon>Tracheophyta</taxon>
        <taxon>Spermatophyta</taxon>
        <taxon>Magnoliopsida</taxon>
        <taxon>eudicotyledons</taxon>
        <taxon>Gunneridae</taxon>
        <taxon>Pentapetalae</taxon>
        <taxon>rosids</taxon>
        <taxon>fabids</taxon>
        <taxon>Malpighiales</taxon>
        <taxon>Euphorbiaceae</taxon>
        <taxon>Crotonoideae</taxon>
        <taxon>Manihoteae</taxon>
        <taxon>Manihot</taxon>
    </lineage>
</organism>
<keyword evidence="2 5" id="KW-0479">Metal-binding</keyword>
<evidence type="ECO:0000256" key="1">
    <source>
        <dbReference type="ARBA" id="ARBA00008056"/>
    </source>
</evidence>
<dbReference type="Gene3D" id="2.60.120.330">
    <property type="entry name" value="B-lactam Antibiotic, Isopenicillin N Synthase, Chain"/>
    <property type="match status" value="1"/>
</dbReference>
<evidence type="ECO:0000256" key="4">
    <source>
        <dbReference type="ARBA" id="ARBA00023004"/>
    </source>
</evidence>
<keyword evidence="8" id="KW-1185">Reference proteome</keyword>
<name>A0A2C9U6Z0_MANES</name>
<proteinExistence type="inferred from homology"/>
<dbReference type="Pfam" id="PF03171">
    <property type="entry name" value="2OG-FeII_Oxy"/>
    <property type="match status" value="1"/>
</dbReference>
<dbReference type="FunFam" id="2.60.120.330:FF:000026">
    <property type="entry name" value="DIBOA-glucoside dioxygenase BX6"/>
    <property type="match status" value="1"/>
</dbReference>
<dbReference type="OrthoDB" id="288590at2759"/>
<dbReference type="EMBL" id="CM004403">
    <property type="protein sequence ID" value="OAY25302.1"/>
    <property type="molecule type" value="Genomic_DNA"/>
</dbReference>
<gene>
    <name evidence="7" type="ORF">MANES_17G083300v8</name>
</gene>
<evidence type="ECO:0000256" key="3">
    <source>
        <dbReference type="ARBA" id="ARBA00023002"/>
    </source>
</evidence>
<sequence length="361" mass="40675">MTTVADQAYDRLKQIQQFEDSKLGVKGLVDSGITYIPRFFIHPPETLSDLKPTTPLQPTTITIPTIDISDQRSKVVELVALACREFGFFQVVNHGIPQEVLGRIIRAVKGFHEQPATEKARWYCRELGSGVSFSSNYDLFHSKAACWIDSLLIRTGPTLPELEKIPDICIKEVIEWDQKIKSVGMLLMEMLCEGLGLEAKKLEKMTCLEGRAVAGHYYPSCPQPNLTFGSECHTDPSVLTMLLQDHVGGLQVKCGNDRQWVDVQPLPGALVVNIGDILQMMSNGEYRSVEHRVLANSSQEPRISVAVFFNPSDMIRLCGPFAELISPETPQLYKQFTLADFMQRFLSKEVDGKYMTNYYKY</sequence>
<keyword evidence="3 5" id="KW-0560">Oxidoreductase</keyword>
<feature type="domain" description="Fe2OG dioxygenase" evidence="6">
    <location>
        <begin position="203"/>
        <end position="311"/>
    </location>
</feature>
<comment type="similarity">
    <text evidence="1 5">Belongs to the iron/ascorbate-dependent oxidoreductase family.</text>
</comment>
<accession>A0A2C9U6Z0</accession>
<dbReference type="PANTHER" id="PTHR10209:SF751">
    <property type="entry name" value="OS06G0255100 PROTEIN"/>
    <property type="match status" value="1"/>
</dbReference>
<dbReference type="OMA" id="VGQYYPY"/>
<dbReference type="InterPro" id="IPR005123">
    <property type="entry name" value="Oxoglu/Fe-dep_dioxygenase_dom"/>
</dbReference>
<keyword evidence="4 5" id="KW-0408">Iron</keyword>
<dbReference type="SUPFAM" id="SSF51197">
    <property type="entry name" value="Clavaminate synthase-like"/>
    <property type="match status" value="1"/>
</dbReference>